<gene>
    <name evidence="2" type="ORF">SAMN05216266_11012</name>
</gene>
<keyword evidence="3" id="KW-1185">Reference proteome</keyword>
<reference evidence="3" key="1">
    <citation type="submission" date="2016-10" db="EMBL/GenBank/DDBJ databases">
        <authorList>
            <person name="Varghese N."/>
            <person name="Submissions S."/>
        </authorList>
    </citation>
    <scope>NUCLEOTIDE SEQUENCE [LARGE SCALE GENOMIC DNA]</scope>
    <source>
        <strain evidence="3">CGMCC 4.3568</strain>
    </source>
</reference>
<dbReference type="STRING" id="490629.SAMN05216266_11012"/>
<evidence type="ECO:0000256" key="1">
    <source>
        <dbReference type="SAM" id="Phobius"/>
    </source>
</evidence>
<keyword evidence="1" id="KW-0472">Membrane</keyword>
<dbReference type="OrthoDB" id="5188478at2"/>
<proteinExistence type="predicted"/>
<keyword evidence="1" id="KW-0812">Transmembrane</keyword>
<dbReference type="EMBL" id="FOKG01000010">
    <property type="protein sequence ID" value="SFB39715.1"/>
    <property type="molecule type" value="Genomic_DNA"/>
</dbReference>
<dbReference type="AlphaFoldDB" id="A0A1I1ANS9"/>
<dbReference type="RefSeq" id="WP_091674302.1">
    <property type="nucleotide sequence ID" value="NZ_FOKG01000010.1"/>
</dbReference>
<dbReference type="Proteomes" id="UP000243799">
    <property type="component" value="Unassembled WGS sequence"/>
</dbReference>
<keyword evidence="1" id="KW-1133">Transmembrane helix</keyword>
<sequence length="853" mass="88327">MAAQDLVFTILGIDKASDKFDRVGDAIDRMTSRGVKALGGFTVASAASAAAVGAAVGALPLAFVGLGAVALKENTKIKQSFEDLSGAVKTGIAQDAAPLADEFVGAAQDIGAAYQRLRPELSRAFAASAPHVETLTAGVIGFAENAMPGMVRSVERAGPVMDGFESLLKDAGTGLGEFFDIVSQRSDEAGQGIEHFGDLVRGVLPEVGGILGDLTGLWAEHGDEVADVVTRLIGVIGDLSGNALPLVSSSLGHALGMLDAVLSIIEPMTGILGPAIGAWVSLAVAMKGLAAVQSVIGGVTSSVVAFGSATRDAEKRGRALKLAGVGIALGMGMALSKVSALNPEVEALDEGLKDWVKTGKASGEAARVLGADMEHLGLGIDQVNAGGIEKFIGNLVEGIPVLGNFLQGLDSSFARGTERIDALDQSLANMAASGNLEGAAEIVNRIAKETGKSLDEVMASLPGYRAELEQAAAATAKLGTASFQSKPGVDALEESLGVLADQTADTSDKADALNDAWRRLFGVALTMEEAQAAFEGGLDEIGESIKGVKEESENWRGELLNAAGHANITTEAGRALSEQLIQQGEDYKTLAQTAFDTARSQGKSQEEATAAAVAATTERRDQFIREMRQMGFNADQARTLANRYLGIPNDVTTAITNPGMLTAIAAARDLINAYDRIPRHIRTVVETVMPGPFGLAMFGQRALAGGFATGGEIRGPGSGTSDSVLARVSNGEHVLTAREVQAAGGHGAVERWRNSLTSGRQAAVGDALGGVIGGDGEAANWWPSRLHHRPTASASARAAAVAFQRSNIRFPQPASKVEVTINTTGADEEFARALRKMIRVRGGNVQTVLGRRP</sequence>
<evidence type="ECO:0000313" key="2">
    <source>
        <dbReference type="EMBL" id="SFB39715.1"/>
    </source>
</evidence>
<evidence type="ECO:0000313" key="3">
    <source>
        <dbReference type="Proteomes" id="UP000243799"/>
    </source>
</evidence>
<feature type="transmembrane region" description="Helical" evidence="1">
    <location>
        <begin position="46"/>
        <end position="71"/>
    </location>
</feature>
<protein>
    <submittedName>
        <fullName evidence="2">Uncharacterized protein</fullName>
    </submittedName>
</protein>
<name>A0A1I1ANS9_9PSEU</name>
<organism evidence="2 3">
    <name type="scientific">Amycolatopsis marina</name>
    <dbReference type="NCBI Taxonomy" id="490629"/>
    <lineage>
        <taxon>Bacteria</taxon>
        <taxon>Bacillati</taxon>
        <taxon>Actinomycetota</taxon>
        <taxon>Actinomycetes</taxon>
        <taxon>Pseudonocardiales</taxon>
        <taxon>Pseudonocardiaceae</taxon>
        <taxon>Amycolatopsis</taxon>
    </lineage>
</organism>
<accession>A0A1I1ANS9</accession>